<dbReference type="NCBIfam" id="TIGR02970">
    <property type="entry name" value="succ_dehyd_cytB"/>
    <property type="match status" value="1"/>
</dbReference>
<evidence type="ECO:0000256" key="9">
    <source>
        <dbReference type="ARBA" id="ARBA00023136"/>
    </source>
</evidence>
<dbReference type="Proteomes" id="UP000242972">
    <property type="component" value="Unassembled WGS sequence"/>
</dbReference>
<dbReference type="InterPro" id="IPR039023">
    <property type="entry name" value="SdhC_prok"/>
</dbReference>
<evidence type="ECO:0000256" key="4">
    <source>
        <dbReference type="ARBA" id="ARBA00022617"/>
    </source>
</evidence>
<feature type="transmembrane region" description="Helical" evidence="10">
    <location>
        <begin position="107"/>
        <end position="132"/>
    </location>
</feature>
<keyword evidence="6" id="KW-0479">Metal-binding</keyword>
<name>A0A2T2XHV3_9FIRM</name>
<dbReference type="InterPro" id="IPR000701">
    <property type="entry name" value="SuccDH_FuR_B_TM-su"/>
</dbReference>
<evidence type="ECO:0000256" key="3">
    <source>
        <dbReference type="ARBA" id="ARBA00007244"/>
    </source>
</evidence>
<keyword evidence="7 10" id="KW-1133">Transmembrane helix</keyword>
<keyword evidence="5 10" id="KW-0812">Transmembrane</keyword>
<reference evidence="11 12" key="1">
    <citation type="journal article" date="2014" name="BMC Genomics">
        <title>Comparison of environmental and isolate Sulfobacillus genomes reveals diverse carbon, sulfur, nitrogen, and hydrogen metabolisms.</title>
        <authorList>
            <person name="Justice N.B."/>
            <person name="Norman A."/>
            <person name="Brown C.T."/>
            <person name="Singh A."/>
            <person name="Thomas B.C."/>
            <person name="Banfield J.F."/>
        </authorList>
    </citation>
    <scope>NUCLEOTIDE SEQUENCE [LARGE SCALE GENOMIC DNA]</scope>
    <source>
        <strain evidence="11">AMDSBA4</strain>
    </source>
</reference>
<keyword evidence="8" id="KW-0408">Iron</keyword>
<dbReference type="PANTHER" id="PTHR41910">
    <property type="entry name" value="SUCCINATE DEHYDROGENASE 2 MEMBRANE SUBUNIT SDHC"/>
    <property type="match status" value="1"/>
</dbReference>
<evidence type="ECO:0000256" key="2">
    <source>
        <dbReference type="ARBA" id="ARBA00004370"/>
    </source>
</evidence>
<comment type="caution">
    <text evidence="11">The sequence shown here is derived from an EMBL/GenBank/DDBJ whole genome shotgun (WGS) entry which is preliminary data.</text>
</comment>
<evidence type="ECO:0000256" key="5">
    <source>
        <dbReference type="ARBA" id="ARBA00022692"/>
    </source>
</evidence>
<evidence type="ECO:0000256" key="8">
    <source>
        <dbReference type="ARBA" id="ARBA00023004"/>
    </source>
</evidence>
<comment type="cofactor">
    <cofactor evidence="1">
        <name>heme</name>
        <dbReference type="ChEBI" id="CHEBI:30413"/>
    </cofactor>
</comment>
<keyword evidence="4" id="KW-0349">Heme</keyword>
<protein>
    <submittedName>
        <fullName evidence="11">Succinate dehydrogenase, cytochrome b556 subunit</fullName>
    </submittedName>
</protein>
<accession>A0A2T2XHV3</accession>
<dbReference type="GO" id="GO:0016020">
    <property type="term" value="C:membrane"/>
    <property type="evidence" value="ECO:0007669"/>
    <property type="project" value="UniProtKB-SubCell"/>
</dbReference>
<feature type="transmembrane region" description="Helical" evidence="10">
    <location>
        <begin position="72"/>
        <end position="95"/>
    </location>
</feature>
<dbReference type="SUPFAM" id="SSF81343">
    <property type="entry name" value="Fumarate reductase respiratory complex transmembrane subunits"/>
    <property type="match status" value="1"/>
</dbReference>
<evidence type="ECO:0000256" key="1">
    <source>
        <dbReference type="ARBA" id="ARBA00001971"/>
    </source>
</evidence>
<organism evidence="11 12">
    <name type="scientific">Sulfobacillus benefaciens</name>
    <dbReference type="NCBI Taxonomy" id="453960"/>
    <lineage>
        <taxon>Bacteria</taxon>
        <taxon>Bacillati</taxon>
        <taxon>Bacillota</taxon>
        <taxon>Clostridia</taxon>
        <taxon>Eubacteriales</taxon>
        <taxon>Clostridiales Family XVII. Incertae Sedis</taxon>
        <taxon>Sulfobacillus</taxon>
    </lineage>
</organism>
<dbReference type="Pfam" id="PF01127">
    <property type="entry name" value="Sdh_cyt"/>
    <property type="match status" value="1"/>
</dbReference>
<evidence type="ECO:0000313" key="12">
    <source>
        <dbReference type="Proteomes" id="UP000242972"/>
    </source>
</evidence>
<dbReference type="InterPro" id="IPR014314">
    <property type="entry name" value="Succ_DH_cytb556"/>
</dbReference>
<sequence>MRTQTMQPRPRQAKDAISSYRTGSWAWLLHRITGLLILAYLYFHLIALSSAVWLGGMAAFNRTVASLTTPPFIFADLALFAVILYHALNGIRLMMFDVGWFINRQKVVFWIMMAIGAIILALSSAAMLPLAFR</sequence>
<evidence type="ECO:0000256" key="6">
    <source>
        <dbReference type="ARBA" id="ARBA00022723"/>
    </source>
</evidence>
<comment type="similarity">
    <text evidence="3">Belongs to the cytochrome b560 family.</text>
</comment>
<evidence type="ECO:0000256" key="7">
    <source>
        <dbReference type="ARBA" id="ARBA00022989"/>
    </source>
</evidence>
<comment type="subcellular location">
    <subcellularLocation>
        <location evidence="2">Membrane</location>
    </subcellularLocation>
</comment>
<evidence type="ECO:0000256" key="10">
    <source>
        <dbReference type="SAM" id="Phobius"/>
    </source>
</evidence>
<feature type="transmembrane region" description="Helical" evidence="10">
    <location>
        <begin position="35"/>
        <end position="60"/>
    </location>
</feature>
<dbReference type="GO" id="GO:0009055">
    <property type="term" value="F:electron transfer activity"/>
    <property type="evidence" value="ECO:0007669"/>
    <property type="project" value="InterPro"/>
</dbReference>
<gene>
    <name evidence="11" type="primary">sdhC</name>
    <name evidence="11" type="ORF">C7B46_07280</name>
</gene>
<dbReference type="Gene3D" id="1.20.1300.10">
    <property type="entry name" value="Fumarate reductase/succinate dehydrogenase, transmembrane subunit"/>
    <property type="match status" value="1"/>
</dbReference>
<dbReference type="InterPro" id="IPR034804">
    <property type="entry name" value="SQR/QFR_C/D"/>
</dbReference>
<proteinExistence type="inferred from homology"/>
<dbReference type="AlphaFoldDB" id="A0A2T2XHV3"/>
<dbReference type="GO" id="GO:0006099">
    <property type="term" value="P:tricarboxylic acid cycle"/>
    <property type="evidence" value="ECO:0007669"/>
    <property type="project" value="InterPro"/>
</dbReference>
<dbReference type="EMBL" id="PXYW01000013">
    <property type="protein sequence ID" value="PSR34056.1"/>
    <property type="molecule type" value="Genomic_DNA"/>
</dbReference>
<dbReference type="PANTHER" id="PTHR41910:SF1">
    <property type="entry name" value="SUCCINATE DEHYDROGENASE HYDROPHOBIC MEMBRANE ANCHOR SUBUNIT"/>
    <property type="match status" value="1"/>
</dbReference>
<dbReference type="GO" id="GO:0046872">
    <property type="term" value="F:metal ion binding"/>
    <property type="evidence" value="ECO:0007669"/>
    <property type="project" value="UniProtKB-KW"/>
</dbReference>
<evidence type="ECO:0000313" key="11">
    <source>
        <dbReference type="EMBL" id="PSR34056.1"/>
    </source>
</evidence>
<keyword evidence="9 10" id="KW-0472">Membrane</keyword>